<comment type="caution">
    <text evidence="3">The sequence shown here is derived from an EMBL/GenBank/DDBJ whole genome shotgun (WGS) entry which is preliminary data.</text>
</comment>
<sequence>MNNKELEDMKLKIINRNNLFKWITLFTVIVFIILGTFFGKIVIDLSDFSFSDLISILISLWAVYISMLFYHKNNEASAGFYNNFYVFIKDVTEKIGKLDVGVNEKLTHLKDGVFGSPILNKEIKSEKEKYQKQELEKQKIIDDLIKKSELDEEEKDKLRKKLFEMDNYLRESRVKIENSREAKYYKDLQDFSQFVISNITMKSLRRLANGDNTVTLVDRYNKIINLVPSHVLDTLRKLDFINDNNIINQRGYEYLEAYSNSLK</sequence>
<dbReference type="Proteomes" id="UP001209076">
    <property type="component" value="Unassembled WGS sequence"/>
</dbReference>
<feature type="transmembrane region" description="Helical" evidence="2">
    <location>
        <begin position="20"/>
        <end position="43"/>
    </location>
</feature>
<accession>A0ABT2PZH2</accession>
<dbReference type="EMBL" id="JAOEGN010000009">
    <property type="protein sequence ID" value="MCU0105112.1"/>
    <property type="molecule type" value="Genomic_DNA"/>
</dbReference>
<keyword evidence="1" id="KW-0175">Coiled coil</keyword>
<feature type="transmembrane region" description="Helical" evidence="2">
    <location>
        <begin position="49"/>
        <end position="70"/>
    </location>
</feature>
<reference evidence="4" key="1">
    <citation type="submission" date="2023-07" db="EMBL/GenBank/DDBJ databases">
        <title>Novel Mycoplasma species identified in domestic and wild animals.</title>
        <authorList>
            <person name="Volokhov D.V."/>
            <person name="Furtak V.A."/>
            <person name="Zagorodnyaya T.A."/>
        </authorList>
    </citation>
    <scope>NUCLEOTIDE SEQUENCE [LARGE SCALE GENOMIC DNA]</scope>
    <source>
        <strain evidence="4">92-19</strain>
    </source>
</reference>
<gene>
    <name evidence="3" type="ORF">N7603_05520</name>
</gene>
<keyword evidence="4" id="KW-1185">Reference proteome</keyword>
<dbReference type="RefSeq" id="WP_262096380.1">
    <property type="nucleotide sequence ID" value="NZ_JAOEGN010000009.1"/>
</dbReference>
<evidence type="ECO:0000256" key="2">
    <source>
        <dbReference type="SAM" id="Phobius"/>
    </source>
</evidence>
<keyword evidence="2" id="KW-0472">Membrane</keyword>
<evidence type="ECO:0000313" key="3">
    <source>
        <dbReference type="EMBL" id="MCU0105112.1"/>
    </source>
</evidence>
<name>A0ABT2PZH2_9MOLU</name>
<evidence type="ECO:0000313" key="4">
    <source>
        <dbReference type="Proteomes" id="UP001209076"/>
    </source>
</evidence>
<keyword evidence="2" id="KW-1133">Transmembrane helix</keyword>
<protein>
    <submittedName>
        <fullName evidence="3">Uncharacterized protein</fullName>
    </submittedName>
</protein>
<evidence type="ECO:0000256" key="1">
    <source>
        <dbReference type="SAM" id="Coils"/>
    </source>
</evidence>
<proteinExistence type="predicted"/>
<organism evidence="3 4">
    <name type="scientific">Paracholeplasma vituli</name>
    <dbReference type="NCBI Taxonomy" id="69473"/>
    <lineage>
        <taxon>Bacteria</taxon>
        <taxon>Bacillati</taxon>
        <taxon>Mycoplasmatota</taxon>
        <taxon>Mollicutes</taxon>
        <taxon>Acholeplasmatales</taxon>
        <taxon>Acholeplasmataceae</taxon>
        <taxon>Paracholeplasma</taxon>
    </lineage>
</organism>
<feature type="coiled-coil region" evidence="1">
    <location>
        <begin position="123"/>
        <end position="161"/>
    </location>
</feature>
<keyword evidence="2" id="KW-0812">Transmembrane</keyword>